<reference evidence="3 4" key="1">
    <citation type="submission" date="2020-08" db="EMBL/GenBank/DDBJ databases">
        <title>Sequencing the genomes of 1000 actinobacteria strains.</title>
        <authorList>
            <person name="Klenk H.-P."/>
        </authorList>
    </citation>
    <scope>NUCLEOTIDE SEQUENCE [LARGE SCALE GENOMIC DNA]</scope>
    <source>
        <strain evidence="3 4">DSM 102030</strain>
    </source>
</reference>
<sequence>MSDSGSAERARVETTTDSRASAGAIARSAVEHRVAACAQVMGPITSFFRWEGEVQDQEEWLVVLKTATDRLSDLTAHLLEVHPYDVPEIISVPIEGGNPEYLAWLADETRAET</sequence>
<keyword evidence="4" id="KW-1185">Reference proteome</keyword>
<gene>
    <name evidence="3" type="ORF">F4561_005967</name>
</gene>
<organism evidence="3 4">
    <name type="scientific">Lipingzhangella halophila</name>
    <dbReference type="NCBI Taxonomy" id="1783352"/>
    <lineage>
        <taxon>Bacteria</taxon>
        <taxon>Bacillati</taxon>
        <taxon>Actinomycetota</taxon>
        <taxon>Actinomycetes</taxon>
        <taxon>Streptosporangiales</taxon>
        <taxon>Nocardiopsidaceae</taxon>
        <taxon>Lipingzhangella</taxon>
    </lineage>
</organism>
<protein>
    <submittedName>
        <fullName evidence="3">Periplasmic divalent cation tolerance protein</fullName>
    </submittedName>
</protein>
<dbReference type="PANTHER" id="PTHR23419:SF8">
    <property type="entry name" value="FI09726P"/>
    <property type="match status" value="1"/>
</dbReference>
<dbReference type="RefSeq" id="WP_184584856.1">
    <property type="nucleotide sequence ID" value="NZ_JACHJT010000002.1"/>
</dbReference>
<dbReference type="Proteomes" id="UP000523007">
    <property type="component" value="Unassembled WGS sequence"/>
</dbReference>
<evidence type="ECO:0000313" key="4">
    <source>
        <dbReference type="Proteomes" id="UP000523007"/>
    </source>
</evidence>
<dbReference type="EMBL" id="JACHJT010000002">
    <property type="protein sequence ID" value="MBB4935073.1"/>
    <property type="molecule type" value="Genomic_DNA"/>
</dbReference>
<comment type="similarity">
    <text evidence="1">Belongs to the CutA family.</text>
</comment>
<evidence type="ECO:0000256" key="1">
    <source>
        <dbReference type="ARBA" id="ARBA00010169"/>
    </source>
</evidence>
<dbReference type="GO" id="GO:0010038">
    <property type="term" value="P:response to metal ion"/>
    <property type="evidence" value="ECO:0007669"/>
    <property type="project" value="InterPro"/>
</dbReference>
<accession>A0A7W7RN53</accession>
<dbReference type="PANTHER" id="PTHR23419">
    <property type="entry name" value="DIVALENT CATION TOLERANCE CUTA-RELATED"/>
    <property type="match status" value="1"/>
</dbReference>
<comment type="caution">
    <text evidence="3">The sequence shown here is derived from an EMBL/GenBank/DDBJ whole genome shotgun (WGS) entry which is preliminary data.</text>
</comment>
<feature type="region of interest" description="Disordered" evidence="2">
    <location>
        <begin position="1"/>
        <end position="23"/>
    </location>
</feature>
<dbReference type="InterPro" id="IPR004323">
    <property type="entry name" value="Ion_tolerance_CutA"/>
</dbReference>
<proteinExistence type="inferred from homology"/>
<evidence type="ECO:0000256" key="2">
    <source>
        <dbReference type="SAM" id="MobiDB-lite"/>
    </source>
</evidence>
<dbReference type="AlphaFoldDB" id="A0A7W7RN53"/>
<evidence type="ECO:0000313" key="3">
    <source>
        <dbReference type="EMBL" id="MBB4935073.1"/>
    </source>
</evidence>
<dbReference type="GO" id="GO:0005507">
    <property type="term" value="F:copper ion binding"/>
    <property type="evidence" value="ECO:0007669"/>
    <property type="project" value="TreeGrafter"/>
</dbReference>
<name>A0A7W7RN53_9ACTN</name>
<dbReference type="InterPro" id="IPR015867">
    <property type="entry name" value="N-reg_PII/ATP_PRibTrfase_C"/>
</dbReference>
<dbReference type="Pfam" id="PF03091">
    <property type="entry name" value="CutA1"/>
    <property type="match status" value="1"/>
</dbReference>
<dbReference type="SUPFAM" id="SSF54913">
    <property type="entry name" value="GlnB-like"/>
    <property type="match status" value="1"/>
</dbReference>
<dbReference type="Gene3D" id="3.30.70.120">
    <property type="match status" value="1"/>
</dbReference>
<feature type="compositionally biased region" description="Basic and acidic residues" evidence="2">
    <location>
        <begin position="1"/>
        <end position="16"/>
    </location>
</feature>
<dbReference type="InterPro" id="IPR011322">
    <property type="entry name" value="N-reg_PII-like_a/b"/>
</dbReference>